<dbReference type="NCBIfam" id="TIGR01730">
    <property type="entry name" value="RND_mfp"/>
    <property type="match status" value="1"/>
</dbReference>
<dbReference type="PANTHER" id="PTHR30469:SF29">
    <property type="entry name" value="BLR2860 PROTEIN"/>
    <property type="match status" value="1"/>
</dbReference>
<evidence type="ECO:0000256" key="2">
    <source>
        <dbReference type="SAM" id="Coils"/>
    </source>
</evidence>
<dbReference type="EMBL" id="JBAKFM010000001">
    <property type="protein sequence ID" value="MEX0468743.1"/>
    <property type="molecule type" value="Genomic_DNA"/>
</dbReference>
<keyword evidence="2" id="KW-0175">Coiled coil</keyword>
<dbReference type="PANTHER" id="PTHR30469">
    <property type="entry name" value="MULTIDRUG RESISTANCE PROTEIN MDTA"/>
    <property type="match status" value="1"/>
</dbReference>
<name>A0ABV3TC70_9GAMM</name>
<dbReference type="Pfam" id="PF25917">
    <property type="entry name" value="BSH_RND"/>
    <property type="match status" value="1"/>
</dbReference>
<gene>
    <name evidence="5" type="ORF">V6X73_03230</name>
</gene>
<dbReference type="Gene3D" id="2.40.30.170">
    <property type="match status" value="1"/>
</dbReference>
<keyword evidence="6" id="KW-1185">Reference proteome</keyword>
<dbReference type="Pfam" id="PF25954">
    <property type="entry name" value="Beta-barrel_RND_2"/>
    <property type="match status" value="1"/>
</dbReference>
<comment type="similarity">
    <text evidence="1">Belongs to the membrane fusion protein (MFP) (TC 8.A.1) family.</text>
</comment>
<dbReference type="SUPFAM" id="SSF111369">
    <property type="entry name" value="HlyD-like secretion proteins"/>
    <property type="match status" value="1"/>
</dbReference>
<comment type="caution">
    <text evidence="5">The sequence shown here is derived from an EMBL/GenBank/DDBJ whole genome shotgun (WGS) entry which is preliminary data.</text>
</comment>
<reference evidence="5 6" key="1">
    <citation type="submission" date="2024-02" db="EMBL/GenBank/DDBJ databases">
        <title>New especies of Spiribacter isolated from saline water.</title>
        <authorList>
            <person name="Leon M.J."/>
            <person name="De La Haba R."/>
            <person name="Sanchez-Porro C."/>
            <person name="Ventosa A."/>
        </authorList>
    </citation>
    <scope>NUCLEOTIDE SEQUENCE [LARGE SCALE GENOMIC DNA]</scope>
    <source>
        <strain evidence="6">ag22IC6-390</strain>
    </source>
</reference>
<feature type="coiled-coil region" evidence="2">
    <location>
        <begin position="110"/>
        <end position="168"/>
    </location>
</feature>
<dbReference type="Proteomes" id="UP001556709">
    <property type="component" value="Unassembled WGS sequence"/>
</dbReference>
<evidence type="ECO:0000256" key="1">
    <source>
        <dbReference type="ARBA" id="ARBA00009477"/>
    </source>
</evidence>
<accession>A0ABV3TC70</accession>
<proteinExistence type="inferred from homology"/>
<sequence length="357" mass="38087">MNLKSYLIALAVALVLGAWMVSGQFADEPVAQTEESASAAAPMTVEVVEVSARPVQRFIESEGDTEADQDVQLRAETAGRVSAVRVEQGERVAAGDTLLTLAMGDRQARLAEAEARVAQRQADLDAAEQLQRDGYQSEIAVREARAALESARAQLAAIREDIANTTVTAPIDGLLQSRAVDVGDYVRVGDALARLMTTDPLVAVAHVAQQDIRQIELGRPAELTLATGDRLTGRVRYISAAAEAGSKTFRVEVHADNPQGLPVGVSATIRIPLGAARGHFLSPAWLSLNEAGEMGVKTLDEDNRVVFRAVEVIRTQRDGVWVAGLPDSIRLITVGQGFVQAGEQVDPVMAEQPATEP</sequence>
<dbReference type="InterPro" id="IPR058792">
    <property type="entry name" value="Beta-barrel_RND_2"/>
</dbReference>
<evidence type="ECO:0000313" key="6">
    <source>
        <dbReference type="Proteomes" id="UP001556709"/>
    </source>
</evidence>
<feature type="domain" description="Multidrug resistance protein MdtA-like barrel-sandwich hybrid" evidence="3">
    <location>
        <begin position="71"/>
        <end position="196"/>
    </location>
</feature>
<protein>
    <submittedName>
        <fullName evidence="5">Efflux RND transporter periplasmic adaptor subunit</fullName>
    </submittedName>
</protein>
<evidence type="ECO:0000259" key="4">
    <source>
        <dbReference type="Pfam" id="PF25954"/>
    </source>
</evidence>
<dbReference type="InterPro" id="IPR058625">
    <property type="entry name" value="MdtA-like_BSH"/>
</dbReference>
<dbReference type="InterPro" id="IPR006143">
    <property type="entry name" value="RND_pump_MFP"/>
</dbReference>
<evidence type="ECO:0000259" key="3">
    <source>
        <dbReference type="Pfam" id="PF25917"/>
    </source>
</evidence>
<dbReference type="Gene3D" id="2.40.50.100">
    <property type="match status" value="1"/>
</dbReference>
<dbReference type="RefSeq" id="WP_367957763.1">
    <property type="nucleotide sequence ID" value="NZ_JBAKFK010000001.1"/>
</dbReference>
<evidence type="ECO:0000313" key="5">
    <source>
        <dbReference type="EMBL" id="MEX0468743.1"/>
    </source>
</evidence>
<feature type="domain" description="CusB-like beta-barrel" evidence="4">
    <location>
        <begin position="204"/>
        <end position="271"/>
    </location>
</feature>
<organism evidence="5 6">
    <name type="scientific">Spiribacter pallidus</name>
    <dbReference type="NCBI Taxonomy" id="1987936"/>
    <lineage>
        <taxon>Bacteria</taxon>
        <taxon>Pseudomonadati</taxon>
        <taxon>Pseudomonadota</taxon>
        <taxon>Gammaproteobacteria</taxon>
        <taxon>Chromatiales</taxon>
        <taxon>Ectothiorhodospiraceae</taxon>
        <taxon>Spiribacter</taxon>
    </lineage>
</organism>